<comment type="caution">
    <text evidence="4">The sequence shown here is derived from an EMBL/GenBank/DDBJ whole genome shotgun (WGS) entry which is preliminary data.</text>
</comment>
<proteinExistence type="inferred from homology"/>
<dbReference type="GO" id="GO:0051604">
    <property type="term" value="P:protein maturation"/>
    <property type="evidence" value="ECO:0007669"/>
    <property type="project" value="TreeGrafter"/>
</dbReference>
<dbReference type="Proteomes" id="UP000019141">
    <property type="component" value="Unassembled WGS sequence"/>
</dbReference>
<evidence type="ECO:0000256" key="2">
    <source>
        <dbReference type="ARBA" id="ARBA00022723"/>
    </source>
</evidence>
<name>W4LF40_ENTF1</name>
<dbReference type="PANTHER" id="PTHR30149:SF0">
    <property type="entry name" value="HYDROGENASE MATURATION FACTOR HYPD"/>
    <property type="match status" value="1"/>
</dbReference>
<dbReference type="PIRSF" id="PIRSF005622">
    <property type="entry name" value="Hydrgn_mat_hypD"/>
    <property type="match status" value="1"/>
</dbReference>
<dbReference type="HOGENOM" id="CLU_048562_1_0_7"/>
<dbReference type="InterPro" id="IPR042244">
    <property type="entry name" value="HypD_2_sf"/>
</dbReference>
<sequence>MRYMDEYRDAEAAMHYARALARITSRPWTLMEVCGGQTHAIVKFGVDDLLPDAISLVHGPGCPVCVTPVALIDKAIAIAMHPEVIFCSFGDMLRVPGSHSTLMTAKAHGADVRIVYSPLDALGIAHKAPERQVVFFAVGFETTAPANAMAVYQANQQGLNNFSVLVSHVLVPPAMEAILTSPQRRVQGFLAAGHVCTVMGYTEYEPLAHRHQVPIVVTGFEPLDILQGVYMCVKQLEEGRAEVENQYARAVRREGNQPAQQLTADVFQVVHRTWRGVGEIPQSGLGLRDAYAAFDAERRFDIPADVADEASACISGLVLQGIKKPHECPAFGRSCTPEQPLGATMVSSEGPARPIIAIAAMPRPSLQPLRSANLCNLPTLST</sequence>
<accession>W4LF40</accession>
<evidence type="ECO:0000313" key="5">
    <source>
        <dbReference type="Proteomes" id="UP000019141"/>
    </source>
</evidence>
<dbReference type="EMBL" id="AZHW01000763">
    <property type="protein sequence ID" value="ETW96622.1"/>
    <property type="molecule type" value="Genomic_DNA"/>
</dbReference>
<keyword evidence="2" id="KW-0479">Metal-binding</keyword>
<dbReference type="Gene3D" id="6.10.20.100">
    <property type="match status" value="1"/>
</dbReference>
<dbReference type="AlphaFoldDB" id="W4LF40"/>
<organism evidence="4 5">
    <name type="scientific">Entotheonella factor</name>
    <dbReference type="NCBI Taxonomy" id="1429438"/>
    <lineage>
        <taxon>Bacteria</taxon>
        <taxon>Pseudomonadati</taxon>
        <taxon>Nitrospinota/Tectimicrobiota group</taxon>
        <taxon>Candidatus Tectimicrobiota</taxon>
        <taxon>Candidatus Entotheonellia</taxon>
        <taxon>Candidatus Entotheonellales</taxon>
        <taxon>Candidatus Entotheonellaceae</taxon>
        <taxon>Candidatus Entotheonella</taxon>
    </lineage>
</organism>
<dbReference type="PATRIC" id="fig|1429438.4.peg.4939"/>
<gene>
    <name evidence="4" type="ORF">ETSY1_25845</name>
</gene>
<dbReference type="GO" id="GO:0051539">
    <property type="term" value="F:4 iron, 4 sulfur cluster binding"/>
    <property type="evidence" value="ECO:0007669"/>
    <property type="project" value="TreeGrafter"/>
</dbReference>
<comment type="similarity">
    <text evidence="1">Belongs to the HypD family.</text>
</comment>
<dbReference type="Pfam" id="PF01924">
    <property type="entry name" value="HypD"/>
    <property type="match status" value="1"/>
</dbReference>
<reference evidence="4 5" key="1">
    <citation type="journal article" date="2014" name="Nature">
        <title>An environmental bacterial taxon with a large and distinct metabolic repertoire.</title>
        <authorList>
            <person name="Wilson M.C."/>
            <person name="Mori T."/>
            <person name="Ruckert C."/>
            <person name="Uria A.R."/>
            <person name="Helf M.J."/>
            <person name="Takada K."/>
            <person name="Gernert C."/>
            <person name="Steffens U.A."/>
            <person name="Heycke N."/>
            <person name="Schmitt S."/>
            <person name="Rinke C."/>
            <person name="Helfrich E.J."/>
            <person name="Brachmann A.O."/>
            <person name="Gurgui C."/>
            <person name="Wakimoto T."/>
            <person name="Kracht M."/>
            <person name="Crusemann M."/>
            <person name="Hentschel U."/>
            <person name="Abe I."/>
            <person name="Matsunaga S."/>
            <person name="Kalinowski J."/>
            <person name="Takeyama H."/>
            <person name="Piel J."/>
        </authorList>
    </citation>
    <scope>NUCLEOTIDE SEQUENCE [LARGE SCALE GENOMIC DNA]</scope>
    <source>
        <strain evidence="5">TSY1</strain>
    </source>
</reference>
<evidence type="ECO:0000313" key="4">
    <source>
        <dbReference type="EMBL" id="ETW96622.1"/>
    </source>
</evidence>
<evidence type="ECO:0000256" key="3">
    <source>
        <dbReference type="ARBA" id="ARBA00023004"/>
    </source>
</evidence>
<dbReference type="GO" id="GO:0005506">
    <property type="term" value="F:iron ion binding"/>
    <property type="evidence" value="ECO:0007669"/>
    <property type="project" value="TreeGrafter"/>
</dbReference>
<dbReference type="GO" id="GO:0070025">
    <property type="term" value="F:carbon monoxide binding"/>
    <property type="evidence" value="ECO:0007669"/>
    <property type="project" value="TreeGrafter"/>
</dbReference>
<keyword evidence="5" id="KW-1185">Reference proteome</keyword>
<keyword evidence="3" id="KW-0408">Iron</keyword>
<dbReference type="InterPro" id="IPR002780">
    <property type="entry name" value="Hyd_form_HypD"/>
</dbReference>
<dbReference type="NCBIfam" id="TIGR00075">
    <property type="entry name" value="hypD"/>
    <property type="match status" value="1"/>
</dbReference>
<protein>
    <submittedName>
        <fullName evidence="4">Hydrogenase formation protein HypD</fullName>
    </submittedName>
</protein>
<evidence type="ECO:0000256" key="1">
    <source>
        <dbReference type="ARBA" id="ARBA00007888"/>
    </source>
</evidence>
<dbReference type="InterPro" id="IPR042243">
    <property type="entry name" value="HypD_1"/>
</dbReference>
<dbReference type="Gene3D" id="3.40.50.11740">
    <property type="entry name" value="HypD, alpha/beta domain 2"/>
    <property type="match status" value="2"/>
</dbReference>
<dbReference type="PANTHER" id="PTHR30149">
    <property type="entry name" value="HYDROGENASE PROTEIN ASSEMBLY PROTEIN HYPD"/>
    <property type="match status" value="1"/>
</dbReference>